<accession>A0A4P9XYY3</accession>
<gene>
    <name evidence="2" type="ORF">BJ684DRAFT_21765</name>
</gene>
<evidence type="ECO:0000256" key="1">
    <source>
        <dbReference type="SAM" id="MobiDB-lite"/>
    </source>
</evidence>
<dbReference type="AlphaFoldDB" id="A0A4P9XYY3"/>
<keyword evidence="3" id="KW-1185">Reference proteome</keyword>
<protein>
    <submittedName>
        <fullName evidence="2">Uncharacterized protein</fullName>
    </submittedName>
</protein>
<proteinExistence type="predicted"/>
<feature type="region of interest" description="Disordered" evidence="1">
    <location>
        <begin position="59"/>
        <end position="85"/>
    </location>
</feature>
<reference evidence="3" key="1">
    <citation type="journal article" date="2018" name="Nat. Microbiol.">
        <title>Leveraging single-cell genomics to expand the fungal tree of life.</title>
        <authorList>
            <person name="Ahrendt S.R."/>
            <person name="Quandt C.A."/>
            <person name="Ciobanu D."/>
            <person name="Clum A."/>
            <person name="Salamov A."/>
            <person name="Andreopoulos B."/>
            <person name="Cheng J.F."/>
            <person name="Woyke T."/>
            <person name="Pelin A."/>
            <person name="Henrissat B."/>
            <person name="Reynolds N.K."/>
            <person name="Benny G.L."/>
            <person name="Smith M.E."/>
            <person name="James T.Y."/>
            <person name="Grigoriev I.V."/>
        </authorList>
    </citation>
    <scope>NUCLEOTIDE SEQUENCE [LARGE SCALE GENOMIC DNA]</scope>
</reference>
<dbReference type="EMBL" id="KZ988737">
    <property type="protein sequence ID" value="RKP11655.1"/>
    <property type="molecule type" value="Genomic_DNA"/>
</dbReference>
<organism evidence="2 3">
    <name type="scientific">Piptocephalis cylindrospora</name>
    <dbReference type="NCBI Taxonomy" id="1907219"/>
    <lineage>
        <taxon>Eukaryota</taxon>
        <taxon>Fungi</taxon>
        <taxon>Fungi incertae sedis</taxon>
        <taxon>Zoopagomycota</taxon>
        <taxon>Zoopagomycotina</taxon>
        <taxon>Zoopagomycetes</taxon>
        <taxon>Zoopagales</taxon>
        <taxon>Piptocephalidaceae</taxon>
        <taxon>Piptocephalis</taxon>
    </lineage>
</organism>
<dbReference type="Proteomes" id="UP000267251">
    <property type="component" value="Unassembled WGS sequence"/>
</dbReference>
<dbReference type="OrthoDB" id="407325at2759"/>
<evidence type="ECO:0000313" key="2">
    <source>
        <dbReference type="EMBL" id="RKP11655.1"/>
    </source>
</evidence>
<name>A0A4P9XYY3_9FUNG</name>
<sequence>MPTPPPPPQSRALVPWKYQNPFANTRHSTEVTLLLHGQSLQVGQDQEAQVTLHQNTGQRLWDGVSTGGKALPPPSPPDTDWSNLP</sequence>
<evidence type="ECO:0000313" key="3">
    <source>
        <dbReference type="Proteomes" id="UP000267251"/>
    </source>
</evidence>